<evidence type="ECO:0000256" key="6">
    <source>
        <dbReference type="SAM" id="Phobius"/>
    </source>
</evidence>
<protein>
    <recommendedName>
        <fullName evidence="9">Thiosulfate dehydrogenase [quinone] large subunit</fullName>
    </recommendedName>
</protein>
<evidence type="ECO:0008006" key="9">
    <source>
        <dbReference type="Google" id="ProtNLM"/>
    </source>
</evidence>
<feature type="region of interest" description="Disordered" evidence="5">
    <location>
        <begin position="1"/>
        <end position="98"/>
    </location>
</feature>
<feature type="compositionally biased region" description="Polar residues" evidence="5">
    <location>
        <begin position="42"/>
        <end position="53"/>
    </location>
</feature>
<proteinExistence type="predicted"/>
<organism evidence="7 8">
    <name type="scientific">Actinorhabdospora filicis</name>
    <dbReference type="NCBI Taxonomy" id="1785913"/>
    <lineage>
        <taxon>Bacteria</taxon>
        <taxon>Bacillati</taxon>
        <taxon>Actinomycetota</taxon>
        <taxon>Actinomycetes</taxon>
        <taxon>Micromonosporales</taxon>
        <taxon>Micromonosporaceae</taxon>
        <taxon>Actinorhabdospora</taxon>
    </lineage>
</organism>
<feature type="transmembrane region" description="Helical" evidence="6">
    <location>
        <begin position="223"/>
        <end position="241"/>
    </location>
</feature>
<dbReference type="Proteomes" id="UP001165079">
    <property type="component" value="Unassembled WGS sequence"/>
</dbReference>
<feature type="compositionally biased region" description="Low complexity" evidence="5">
    <location>
        <begin position="14"/>
        <end position="26"/>
    </location>
</feature>
<evidence type="ECO:0000256" key="5">
    <source>
        <dbReference type="SAM" id="MobiDB-lite"/>
    </source>
</evidence>
<evidence type="ECO:0000256" key="3">
    <source>
        <dbReference type="ARBA" id="ARBA00022989"/>
    </source>
</evidence>
<evidence type="ECO:0000256" key="1">
    <source>
        <dbReference type="ARBA" id="ARBA00004141"/>
    </source>
</evidence>
<accession>A0A9W6SHN1</accession>
<evidence type="ECO:0000313" key="7">
    <source>
        <dbReference type="EMBL" id="GLZ76022.1"/>
    </source>
</evidence>
<dbReference type="AlphaFoldDB" id="A0A9W6SHN1"/>
<sequence>MSTTGHESWKDQAEQAAAGAAPDPDQLNPPAAPSGADEGTSAGISAFNQATEQARSAAGEASEAAAEAHAAASEATTAAEDARTAATSRVEEAVPAATPVPVPATATVSAPVDTGETVPLKSMKVGMAVTNSGGKFFFGLARLLLGWVFLWAFLDKLFGLGKATPSDRSWINGGSPTDGYLSNVGGPFKSFFNSMAGQGWADWLFMIGLAGIGAALILGIGMWIAAIGGTVLLVFMWMASLPLSSNPFLDEHLIYAVVLLGLAFVRGGDYLGLGKPWARTGLVRTLPFLR</sequence>
<keyword evidence="8" id="KW-1185">Reference proteome</keyword>
<dbReference type="InterPro" id="IPR032808">
    <property type="entry name" value="DoxX"/>
</dbReference>
<evidence type="ECO:0000256" key="2">
    <source>
        <dbReference type="ARBA" id="ARBA00022692"/>
    </source>
</evidence>
<evidence type="ECO:0000256" key="4">
    <source>
        <dbReference type="ARBA" id="ARBA00023136"/>
    </source>
</evidence>
<keyword evidence="4 6" id="KW-0472">Membrane</keyword>
<keyword evidence="3 6" id="KW-1133">Transmembrane helix</keyword>
<name>A0A9W6SHN1_9ACTN</name>
<keyword evidence="2 6" id="KW-0812">Transmembrane</keyword>
<dbReference type="Pfam" id="PF07681">
    <property type="entry name" value="DoxX"/>
    <property type="match status" value="1"/>
</dbReference>
<feature type="transmembrane region" description="Helical" evidence="6">
    <location>
        <begin position="200"/>
        <end position="218"/>
    </location>
</feature>
<comment type="subcellular location">
    <subcellularLocation>
        <location evidence="1">Membrane</location>
        <topology evidence="1">Multi-pass membrane protein</topology>
    </subcellularLocation>
</comment>
<comment type="caution">
    <text evidence="7">The sequence shown here is derived from an EMBL/GenBank/DDBJ whole genome shotgun (WGS) entry which is preliminary data.</text>
</comment>
<dbReference type="EMBL" id="BSTX01000001">
    <property type="protein sequence ID" value="GLZ76022.1"/>
    <property type="molecule type" value="Genomic_DNA"/>
</dbReference>
<dbReference type="GO" id="GO:0016020">
    <property type="term" value="C:membrane"/>
    <property type="evidence" value="ECO:0007669"/>
    <property type="project" value="UniProtKB-SubCell"/>
</dbReference>
<feature type="transmembrane region" description="Helical" evidence="6">
    <location>
        <begin position="253"/>
        <end position="273"/>
    </location>
</feature>
<evidence type="ECO:0000313" key="8">
    <source>
        <dbReference type="Proteomes" id="UP001165079"/>
    </source>
</evidence>
<feature type="compositionally biased region" description="Low complexity" evidence="5">
    <location>
        <begin position="54"/>
        <end position="98"/>
    </location>
</feature>
<reference evidence="7" key="1">
    <citation type="submission" date="2023-03" db="EMBL/GenBank/DDBJ databases">
        <title>Actinorhabdospora filicis NBRC 111898.</title>
        <authorList>
            <person name="Ichikawa N."/>
            <person name="Sato H."/>
            <person name="Tonouchi N."/>
        </authorList>
    </citation>
    <scope>NUCLEOTIDE SEQUENCE</scope>
    <source>
        <strain evidence="7">NBRC 111898</strain>
    </source>
</reference>
<feature type="transmembrane region" description="Helical" evidence="6">
    <location>
        <begin position="136"/>
        <end position="154"/>
    </location>
</feature>
<gene>
    <name evidence="7" type="ORF">Afil01_08290</name>
</gene>